<sequence length="67" mass="7395">MKNHSCNLHAPICGIFCLHSVDVARYAALIQAKSPTNCNAHLAESIFQTHSSLKYTFSGREKYAGKL</sequence>
<evidence type="ECO:0000313" key="2">
    <source>
        <dbReference type="Proteomes" id="UP000284621"/>
    </source>
</evidence>
<name>A0A414B5R5_9FIRM</name>
<reference evidence="1 2" key="1">
    <citation type="submission" date="2018-08" db="EMBL/GenBank/DDBJ databases">
        <title>A genome reference for cultivated species of the human gut microbiota.</title>
        <authorList>
            <person name="Zou Y."/>
            <person name="Xue W."/>
            <person name="Luo G."/>
        </authorList>
    </citation>
    <scope>NUCLEOTIDE SEQUENCE [LARGE SCALE GENOMIC DNA]</scope>
    <source>
        <strain evidence="1 2">AM34-3LB</strain>
    </source>
</reference>
<accession>A0A414B5R5</accession>
<comment type="caution">
    <text evidence="1">The sequence shown here is derived from an EMBL/GenBank/DDBJ whole genome shotgun (WGS) entry which is preliminary data.</text>
</comment>
<dbReference type="Pfam" id="PF20574">
    <property type="entry name" value="DUF6783"/>
    <property type="match status" value="1"/>
</dbReference>
<organism evidence="1 2">
    <name type="scientific">Anaerobutyricum hallii</name>
    <dbReference type="NCBI Taxonomy" id="39488"/>
    <lineage>
        <taxon>Bacteria</taxon>
        <taxon>Bacillati</taxon>
        <taxon>Bacillota</taxon>
        <taxon>Clostridia</taxon>
        <taxon>Lachnospirales</taxon>
        <taxon>Lachnospiraceae</taxon>
        <taxon>Anaerobutyricum</taxon>
    </lineage>
</organism>
<evidence type="ECO:0000313" key="1">
    <source>
        <dbReference type="EMBL" id="RHC64871.1"/>
    </source>
</evidence>
<keyword evidence="2" id="KW-1185">Reference proteome</keyword>
<dbReference type="AlphaFoldDB" id="A0A414B5R5"/>
<dbReference type="EMBL" id="QSID01000008">
    <property type="protein sequence ID" value="RHC64871.1"/>
    <property type="molecule type" value="Genomic_DNA"/>
</dbReference>
<dbReference type="Proteomes" id="UP000284621">
    <property type="component" value="Unassembled WGS sequence"/>
</dbReference>
<proteinExistence type="predicted"/>
<protein>
    <submittedName>
        <fullName evidence="1">Uncharacterized protein</fullName>
    </submittedName>
</protein>
<gene>
    <name evidence="1" type="ORF">DW833_08290</name>
</gene>
<dbReference type="InterPro" id="IPR046710">
    <property type="entry name" value="DUF6783"/>
</dbReference>